<evidence type="ECO:0000313" key="1">
    <source>
        <dbReference type="EMBL" id="CEK86007.1"/>
    </source>
</evidence>
<protein>
    <submittedName>
        <fullName evidence="1">Uncharacterized protein</fullName>
    </submittedName>
</protein>
<dbReference type="AlphaFoldDB" id="A0A0B7AZI2"/>
<gene>
    <name evidence="1" type="primary">ORF151358</name>
</gene>
<organism evidence="1">
    <name type="scientific">Arion vulgaris</name>
    <dbReference type="NCBI Taxonomy" id="1028688"/>
    <lineage>
        <taxon>Eukaryota</taxon>
        <taxon>Metazoa</taxon>
        <taxon>Spiralia</taxon>
        <taxon>Lophotrochozoa</taxon>
        <taxon>Mollusca</taxon>
        <taxon>Gastropoda</taxon>
        <taxon>Heterobranchia</taxon>
        <taxon>Euthyneura</taxon>
        <taxon>Panpulmonata</taxon>
        <taxon>Eupulmonata</taxon>
        <taxon>Stylommatophora</taxon>
        <taxon>Helicina</taxon>
        <taxon>Arionoidea</taxon>
        <taxon>Arionidae</taxon>
        <taxon>Arion</taxon>
    </lineage>
</organism>
<sequence>KVLSEIAEKNISGNISEVLSEIAENTQQTKSTLSGDQSKCEIDTIVAVFPKHDDKCASNQSCEVTDLNSYNCAPGETAKIQPDESNSCAHISIPAVKSTEDNKVDVGYNKVNETITSHCEVMEVNDELSNIEHSKTLVNDHSKEYKRQYSGSSEKSKSLIEKIGSGNEKENANKTLELKDLCSEIEAETFDEVVVEQLKDEQKISSDQDVTDQTKDFDADDEVLLVNETGEIEQVKKYSFKNILQMPNSECRNKDMLNSEKDRIVVDEKECLNFTKVVSEKKSPTLEKTTEEKIKDEQSEDIAVHQLLVDDDDEIVKKSDPAVGCGRKRTLQELKETSSASKRFRLDLAIAKLQAQSKEKSKDTVSAKILDSNDDVILTEEAPVVKSAVDETTISKDDTLVVLTSEA</sequence>
<feature type="non-terminal residue" evidence="1">
    <location>
        <position position="407"/>
    </location>
</feature>
<dbReference type="EMBL" id="HACG01039142">
    <property type="protein sequence ID" value="CEK86007.1"/>
    <property type="molecule type" value="Transcribed_RNA"/>
</dbReference>
<reference evidence="1" key="1">
    <citation type="submission" date="2014-12" db="EMBL/GenBank/DDBJ databases">
        <title>Insight into the proteome of Arion vulgaris.</title>
        <authorList>
            <person name="Aradska J."/>
            <person name="Bulat T."/>
            <person name="Smidak R."/>
            <person name="Sarate P."/>
            <person name="Gangsoo J."/>
            <person name="Sialana F."/>
            <person name="Bilban M."/>
            <person name="Lubec G."/>
        </authorList>
    </citation>
    <scope>NUCLEOTIDE SEQUENCE</scope>
    <source>
        <tissue evidence="1">Skin</tissue>
    </source>
</reference>
<name>A0A0B7AZI2_9EUPU</name>
<proteinExistence type="predicted"/>
<feature type="non-terminal residue" evidence="1">
    <location>
        <position position="1"/>
    </location>
</feature>
<accession>A0A0B7AZI2</accession>